<dbReference type="Pfam" id="PF00004">
    <property type="entry name" value="AAA"/>
    <property type="match status" value="1"/>
</dbReference>
<feature type="compositionally biased region" description="Polar residues" evidence="7">
    <location>
        <begin position="1220"/>
        <end position="1229"/>
    </location>
</feature>
<feature type="region of interest" description="Disordered" evidence="7">
    <location>
        <begin position="596"/>
        <end position="680"/>
    </location>
</feature>
<feature type="compositionally biased region" description="Polar residues" evidence="7">
    <location>
        <begin position="804"/>
        <end position="813"/>
    </location>
</feature>
<dbReference type="SMART" id="SM00382">
    <property type="entry name" value="AAA"/>
    <property type="match status" value="1"/>
</dbReference>
<dbReference type="FunFam" id="3.40.50.300:FF:000316">
    <property type="entry name" value="Putative neuron navigator 3"/>
    <property type="match status" value="1"/>
</dbReference>
<dbReference type="InterPro" id="IPR036872">
    <property type="entry name" value="CH_dom_sf"/>
</dbReference>
<evidence type="ECO:0000259" key="8">
    <source>
        <dbReference type="PROSITE" id="PS50021"/>
    </source>
</evidence>
<feature type="compositionally biased region" description="Low complexity" evidence="7">
    <location>
        <begin position="1587"/>
        <end position="1615"/>
    </location>
</feature>
<feature type="compositionally biased region" description="Polar residues" evidence="7">
    <location>
        <begin position="1029"/>
        <end position="1038"/>
    </location>
</feature>
<feature type="domain" description="Calponin-homology (CH)" evidence="8">
    <location>
        <begin position="12"/>
        <end position="119"/>
    </location>
</feature>
<feature type="compositionally biased region" description="Polar residues" evidence="7">
    <location>
        <begin position="602"/>
        <end position="619"/>
    </location>
</feature>
<feature type="region of interest" description="Disordered" evidence="7">
    <location>
        <begin position="2076"/>
        <end position="2104"/>
    </location>
</feature>
<dbReference type="PANTHER" id="PTHR12784">
    <property type="entry name" value="STEERIN"/>
    <property type="match status" value="1"/>
</dbReference>
<feature type="compositionally biased region" description="Polar residues" evidence="7">
    <location>
        <begin position="304"/>
        <end position="313"/>
    </location>
</feature>
<dbReference type="Pfam" id="PF00307">
    <property type="entry name" value="CH"/>
    <property type="match status" value="1"/>
</dbReference>
<feature type="compositionally biased region" description="Polar residues" evidence="7">
    <location>
        <begin position="204"/>
        <end position="218"/>
    </location>
</feature>
<dbReference type="InterPro" id="IPR003959">
    <property type="entry name" value="ATPase_AAA_core"/>
</dbReference>
<dbReference type="PROSITE" id="PS50021">
    <property type="entry name" value="CH"/>
    <property type="match status" value="1"/>
</dbReference>
<dbReference type="Pfam" id="PF25408">
    <property type="entry name" value="AAA_lid_NAV1"/>
    <property type="match status" value="1"/>
</dbReference>
<feature type="compositionally biased region" description="Basic and acidic residues" evidence="7">
    <location>
        <begin position="1253"/>
        <end position="1263"/>
    </location>
</feature>
<feature type="region of interest" description="Disordered" evidence="7">
    <location>
        <begin position="1578"/>
        <end position="1615"/>
    </location>
</feature>
<feature type="region of interest" description="Disordered" evidence="7">
    <location>
        <begin position="1324"/>
        <end position="1351"/>
    </location>
</feature>
<evidence type="ECO:0000256" key="6">
    <source>
        <dbReference type="ARBA" id="ARBA00067343"/>
    </source>
</evidence>
<evidence type="ECO:0000256" key="3">
    <source>
        <dbReference type="ARBA" id="ARBA00023054"/>
    </source>
</evidence>
<dbReference type="InterPro" id="IPR003593">
    <property type="entry name" value="AAA+_ATPase"/>
</dbReference>
<dbReference type="InterPro" id="IPR039041">
    <property type="entry name" value="Nav/unc-53"/>
</dbReference>
<feature type="region of interest" description="Disordered" evidence="7">
    <location>
        <begin position="731"/>
        <end position="817"/>
    </location>
</feature>
<evidence type="ECO:0000256" key="1">
    <source>
        <dbReference type="ARBA" id="ARBA00004649"/>
    </source>
</evidence>
<dbReference type="FunFam" id="1.10.418.10:FF:000018">
    <property type="entry name" value="Neuron navigator 2"/>
    <property type="match status" value="1"/>
</dbReference>
<organism evidence="9 10">
    <name type="scientific">Cyprinus carpio</name>
    <name type="common">Common carp</name>
    <dbReference type="NCBI Taxonomy" id="7962"/>
    <lineage>
        <taxon>Eukaryota</taxon>
        <taxon>Metazoa</taxon>
        <taxon>Chordata</taxon>
        <taxon>Craniata</taxon>
        <taxon>Vertebrata</taxon>
        <taxon>Euteleostomi</taxon>
        <taxon>Actinopterygii</taxon>
        <taxon>Neopterygii</taxon>
        <taxon>Teleostei</taxon>
        <taxon>Ostariophysi</taxon>
        <taxon>Cypriniformes</taxon>
        <taxon>Cyprinidae</taxon>
        <taxon>Cyprininae</taxon>
        <taxon>Cyprinus</taxon>
    </lineage>
</organism>
<feature type="compositionally biased region" description="Polar residues" evidence="7">
    <location>
        <begin position="243"/>
        <end position="255"/>
    </location>
</feature>
<dbReference type="InterPro" id="IPR001715">
    <property type="entry name" value="CH_dom"/>
</dbReference>
<dbReference type="GO" id="GO:0005524">
    <property type="term" value="F:ATP binding"/>
    <property type="evidence" value="ECO:0007669"/>
    <property type="project" value="InterPro"/>
</dbReference>
<dbReference type="Gene3D" id="3.40.50.300">
    <property type="entry name" value="P-loop containing nucleotide triphosphate hydrolases"/>
    <property type="match status" value="1"/>
</dbReference>
<accession>A0A8C2EQ03</accession>
<sequence length="2104" mass="225244">TGVLSLKWEMENRLPHIYTDWANHYLAKSGCPRLIKDLTHDIPDGVLLAEIIQIIANEKVEDINSCPKSHSQMIENVEACLNFLGARGVSVQGLSAEEVCNGNLKSILGLFFILSRYKQQQQHQQQYLQSLVELQQHVTHQTTGPLYQSNICVHCLVCFFDIESVKGIPLPGSMNGSGSVPSSTSGQQLASAIPSPTAGKTWRSKSMNMKHSATSSMLATMPSSPTASPTPPSSSDHLRPPITDSSKSAPGNQRSMLEKFRLINPRSASRTSPSVAEMALQEEDDLSEFGDEGTCSPTPPCGISKQQGKSPASSFAPPNKTNNCKNHNNKSFPQPKDKEDKNKTKSKASTPPKEEPVIVEPSKKGSKIASLIPKGSKTSAASVKKESAIPASSSIPKPGLKAPTATAKPAASQSSVPATSVPATGGEKTKLSKGGQSIYMQRSLGGLENRKTSMVSSTSTSALSGSATSGLGGGGALGGNGTVQLPQQQQHNHPNTATVAPFMYRTYSENDCTTVAPPEPCLSPTKDLVYSKTAKQCLEEISGEDPEARRMRTVKNIADLRQNLEETMSSLRGTQISHSTLETTFDTTVTTEVNGRGLPALSSRSSQMSWRLGQASSPRLQAGDAPSYTPPRSSAGTTGRYGDPSRLLYTAPLRRAAASGVRGSEPGEKGGISEAGPEVDVTGYGSDGDILAKNIHADDISGFYFLTLSSFCLYSWDDSSSVSSGLSDTLDNLGTDDPPTYSGISSRKSKSNKDTHRHTEQDASSWAGAEDLKKVDEEIEPEMDKWKTSSPSSSCQGEDVGQKTGLSMSQTGSWRRGMSAQVGITPPRTKGTSAITNIFVLTGKTDDAKASEKGKAPSKSPSIQRSPSDAGKSSGDEGKKPPSGIGRPPTTSSFGFKKIPGPAGALVTASGATLASGSATLGKVPKSAGIGKGTGIGNGRKTSLDGAQHQDDAVLLGCGGSKVPLQYRSLPRPAKSSSGGSSAVGRSSHRSSSSSIDSNVSGKSAGGGGGVVGTPTSTKRRDPGKVGSGRSSPVTINQTDKEKVAGSDQEGTGLSTSPKSSPTSTQSGLRLPGSKYPDIASPTFRRLFGSKASSKPSSPGTPDSGKCPSALGSPHGTLARQASLDSPSSGTGSLGSMGGQSGGSSPLYGKTPDLCTDSLASSPASGLSLPSNARPWPPNLSSSSAGSKDTLSCQSMTSLHTSSESIELLLPHHHGPKVTRTGSVKSTLSEGMPLDRNTLPKKGLRYPPSSRQTSHEEGKEWLRSHSTGGLQDTGSPLSPPGTTSINTVSPTSMSQYNLPSTSMSRSNSIPAHDSFELYEEGHNLGGSATSLEERPRGMSRSGSFRDSTDEVHGSSLSLVSSTSSLYSKPFLFLQQIRKLRRELDASQEKVATLTSQLAANAHLVAAFEKSLANMTCRLQSLTMTAEIRRQHSSESMSSINSAASHSSMGSAKDVDDKKKKKKSWLRSSFKQAFSKKKTNKPQSSHDEFEEMTDSSLPSSPKLQHIDRQTSTTQPLLCECTEAEAEIILQLKNELREKELKLTDIRLEALSSAHHLDQIREAMNRMQGRNEIELLKAENDRLKSSGNTTPAATPAKTARPPSETSSTSSSSSRQSLGLSMNNLNITDTIMSGQTLLHDFNVELFWSNNVYAMQKKAYLIGSIGVSGKTKWDVLDGVIRRLFKEYVFRVDPLTSLGLNSDSIVCYRMGDVVRSHASEVPELLPCGYLVGDNNVITVSLKGVKEGSIDELVFDTLIPKPIIQRYLNLLMEHRRIILSGPSGTGKSYLATKLAYYIISKIGQVVTDTNLASFNVDQKSSKDLRQYLSTLAEQCNTEECEIELPSVVILDNLHHIGSLSDIFNGFLNCKYHKCPYVIGTMNQGVSSSPNLELHHNFRWVLCANHTEPVKGFLGRFLRRKLIETEIDKNMRSNDLIKIIDWIPKTWQHLNSFLEAHSSSEVTIGPRLFLSCPMDADGSRVWFTDLWNYSLVPYLLEAVREGLQLYGKRAAWEDPSKWVIDTYPWSSASLQHEGQSLLQLRPEDVGYDGYSSSKDGATSKQVSQSDTEGDPLMNMLMRLQEAANYSSTQSCDSDSASHHDDLLDSSLESAL</sequence>
<feature type="compositionally biased region" description="Low complexity" evidence="7">
    <location>
        <begin position="1433"/>
        <end position="1451"/>
    </location>
</feature>
<dbReference type="GO" id="GO:0016887">
    <property type="term" value="F:ATP hydrolysis activity"/>
    <property type="evidence" value="ECO:0007669"/>
    <property type="project" value="InterPro"/>
</dbReference>
<dbReference type="Gene3D" id="1.10.418.10">
    <property type="entry name" value="Calponin-like domain"/>
    <property type="match status" value="1"/>
</dbReference>
<feature type="compositionally biased region" description="Polar residues" evidence="7">
    <location>
        <begin position="1179"/>
        <end position="1198"/>
    </location>
</feature>
<feature type="region of interest" description="Disordered" evidence="7">
    <location>
        <begin position="2042"/>
        <end position="2062"/>
    </location>
</feature>
<dbReference type="Ensembl" id="ENSCCRT00020048568.1">
    <property type="protein sequence ID" value="ENSCCRP00020044526.1"/>
    <property type="gene ID" value="ENSCCRG00020016921.1"/>
</dbReference>
<dbReference type="Proteomes" id="UP000694701">
    <property type="component" value="Unplaced"/>
</dbReference>
<evidence type="ECO:0000313" key="10">
    <source>
        <dbReference type="Proteomes" id="UP000694701"/>
    </source>
</evidence>
<proteinExistence type="inferred from homology"/>
<evidence type="ECO:0000256" key="7">
    <source>
        <dbReference type="SAM" id="MobiDB-lite"/>
    </source>
</evidence>
<feature type="compositionally biased region" description="Low complexity" evidence="7">
    <location>
        <begin position="976"/>
        <end position="1003"/>
    </location>
</feature>
<feature type="compositionally biased region" description="Polar residues" evidence="7">
    <location>
        <begin position="1264"/>
        <end position="1308"/>
    </location>
</feature>
<feature type="compositionally biased region" description="Low complexity" evidence="7">
    <location>
        <begin position="388"/>
        <end position="411"/>
    </location>
</feature>
<feature type="compositionally biased region" description="Low complexity" evidence="7">
    <location>
        <begin position="1089"/>
        <end position="1100"/>
    </location>
</feature>
<feature type="compositionally biased region" description="Polar residues" evidence="7">
    <location>
        <begin position="174"/>
        <end position="190"/>
    </location>
</feature>
<protein>
    <recommendedName>
        <fullName evidence="6">Neuron navigator 3</fullName>
    </recommendedName>
</protein>
<feature type="compositionally biased region" description="Gly residues" evidence="7">
    <location>
        <begin position="1132"/>
        <end position="1142"/>
    </location>
</feature>
<feature type="region of interest" description="Disordered" evidence="7">
    <location>
        <begin position="1429"/>
        <end position="1509"/>
    </location>
</feature>
<evidence type="ECO:0000313" key="9">
    <source>
        <dbReference type="Ensembl" id="ENSCCRP00020044526.1"/>
    </source>
</evidence>
<dbReference type="InterPro" id="IPR057568">
    <property type="entry name" value="CortBP2_NAV1-like_AAA_lid"/>
</dbReference>
<dbReference type="SUPFAM" id="SSF52540">
    <property type="entry name" value="P-loop containing nucleoside triphosphate hydrolases"/>
    <property type="match status" value="2"/>
</dbReference>
<dbReference type="PANTHER" id="PTHR12784:SF18">
    <property type="entry name" value="NEURON NAVIGATOR 3"/>
    <property type="match status" value="1"/>
</dbReference>
<feature type="compositionally biased region" description="Basic and acidic residues" evidence="7">
    <location>
        <begin position="846"/>
        <end position="855"/>
    </location>
</feature>
<feature type="compositionally biased region" description="Basic and acidic residues" evidence="7">
    <location>
        <begin position="751"/>
        <end position="761"/>
    </location>
</feature>
<evidence type="ECO:0000256" key="2">
    <source>
        <dbReference type="ARBA" id="ARBA00006255"/>
    </source>
</evidence>
<feature type="compositionally biased region" description="Basic and acidic residues" evidence="7">
    <location>
        <begin position="770"/>
        <end position="787"/>
    </location>
</feature>
<feature type="compositionally biased region" description="Low complexity" evidence="7">
    <location>
        <begin position="1158"/>
        <end position="1171"/>
    </location>
</feature>
<keyword evidence="3" id="KW-0175">Coiled coil</keyword>
<evidence type="ECO:0000256" key="5">
    <source>
        <dbReference type="ARBA" id="ARBA00023242"/>
    </source>
</evidence>
<feature type="compositionally biased region" description="Polar residues" evidence="7">
    <location>
        <begin position="412"/>
        <end position="422"/>
    </location>
</feature>
<feature type="compositionally biased region" description="Low complexity" evidence="7">
    <location>
        <begin position="319"/>
        <end position="330"/>
    </location>
</feature>
<feature type="region of interest" description="Disordered" evidence="7">
    <location>
        <begin position="918"/>
        <end position="1198"/>
    </location>
</feature>
<name>A0A8C2EQ03_CYPCA</name>
<feature type="region of interest" description="Disordered" evidence="7">
    <location>
        <begin position="286"/>
        <end position="477"/>
    </location>
</feature>
<dbReference type="GO" id="GO:0005640">
    <property type="term" value="C:nuclear outer membrane"/>
    <property type="evidence" value="ECO:0007669"/>
    <property type="project" value="UniProtKB-SubCell"/>
</dbReference>
<feature type="compositionally biased region" description="Low complexity" evidence="7">
    <location>
        <begin position="1051"/>
        <end position="1068"/>
    </location>
</feature>
<dbReference type="SMART" id="SM00033">
    <property type="entry name" value="CH"/>
    <property type="match status" value="1"/>
</dbReference>
<evidence type="ECO:0000256" key="4">
    <source>
        <dbReference type="ARBA" id="ARBA00023136"/>
    </source>
</evidence>
<keyword evidence="4" id="KW-0472">Membrane</keyword>
<feature type="region of interest" description="Disordered" evidence="7">
    <location>
        <begin position="174"/>
        <end position="255"/>
    </location>
</feature>
<reference evidence="9" key="1">
    <citation type="submission" date="2025-08" db="UniProtKB">
        <authorList>
            <consortium name="Ensembl"/>
        </authorList>
    </citation>
    <scope>IDENTIFICATION</scope>
</reference>
<feature type="compositionally biased region" description="Polar residues" evidence="7">
    <location>
        <begin position="2043"/>
        <end position="2059"/>
    </location>
</feature>
<comment type="subcellular location">
    <subcellularLocation>
        <location evidence="1">Nucleus outer membrane</location>
    </subcellularLocation>
</comment>
<dbReference type="InterPro" id="IPR027417">
    <property type="entry name" value="P-loop_NTPase"/>
</dbReference>
<feature type="compositionally biased region" description="Low complexity" evidence="7">
    <location>
        <begin position="456"/>
        <end position="469"/>
    </location>
</feature>
<comment type="similarity">
    <text evidence="2">Belongs to the Nav/unc-53 family.</text>
</comment>
<dbReference type="Pfam" id="PF23092">
    <property type="entry name" value="Ubiquitin_6"/>
    <property type="match status" value="1"/>
</dbReference>
<feature type="region of interest" description="Disordered" evidence="7">
    <location>
        <begin position="846"/>
        <end position="902"/>
    </location>
</feature>
<dbReference type="SUPFAM" id="SSF47576">
    <property type="entry name" value="Calponin-homology domain, CH-domain"/>
    <property type="match status" value="1"/>
</dbReference>
<keyword evidence="5" id="KW-0539">Nucleus</keyword>
<feature type="region of interest" description="Disordered" evidence="7">
    <location>
        <begin position="1211"/>
        <end position="1308"/>
    </location>
</feature>
<dbReference type="GO" id="GO:0022008">
    <property type="term" value="P:neurogenesis"/>
    <property type="evidence" value="ECO:0007669"/>
    <property type="project" value="InterPro"/>
</dbReference>
<dbReference type="InterPro" id="IPR057126">
    <property type="entry name" value="NAV1-like_ubiquitin-like"/>
</dbReference>